<comment type="caution">
    <text evidence="1">The sequence shown here is derived from an EMBL/GenBank/DDBJ whole genome shotgun (WGS) entry which is preliminary data.</text>
</comment>
<proteinExistence type="predicted"/>
<dbReference type="Proteomes" id="UP000786183">
    <property type="component" value="Unassembled WGS sequence"/>
</dbReference>
<sequence>MKKIKIKIWIEDDEKIFGKGNYELLKAIEECGSINQAAKKLNMSYKKAWLKKEQTQDFLGGEIFISKKGASLDSGTKLSPRAKGFLDFYTELEKELEENANIKFKEKKENE</sequence>
<dbReference type="InterPro" id="IPR036388">
    <property type="entry name" value="WH-like_DNA-bd_sf"/>
</dbReference>
<evidence type="ECO:0000313" key="2">
    <source>
        <dbReference type="Proteomes" id="UP000786183"/>
    </source>
</evidence>
<name>A0ABS7WPG3_9BACT</name>
<dbReference type="PANTHER" id="PTHR30432">
    <property type="entry name" value="TRANSCRIPTIONAL REGULATOR MODE"/>
    <property type="match status" value="1"/>
</dbReference>
<keyword evidence="2" id="KW-1185">Reference proteome</keyword>
<dbReference type="InterPro" id="IPR051815">
    <property type="entry name" value="Molybdate_resp_trans_reg"/>
</dbReference>
<dbReference type="EMBL" id="JACGBB010000001">
    <property type="protein sequence ID" value="MBZ7986650.1"/>
    <property type="molecule type" value="Genomic_DNA"/>
</dbReference>
<dbReference type="RefSeq" id="WP_224315861.1">
    <property type="nucleotide sequence ID" value="NZ_JACGBB010000001.1"/>
</dbReference>
<evidence type="ECO:0000313" key="1">
    <source>
        <dbReference type="EMBL" id="MBZ7986650.1"/>
    </source>
</evidence>
<dbReference type="PANTHER" id="PTHR30432:SF1">
    <property type="entry name" value="DNA-BINDING TRANSCRIPTIONAL DUAL REGULATOR MODE"/>
    <property type="match status" value="1"/>
</dbReference>
<protein>
    <submittedName>
        <fullName evidence="1">LysR family transcriptional regulator</fullName>
    </submittedName>
</protein>
<dbReference type="InterPro" id="IPR036390">
    <property type="entry name" value="WH_DNA-bd_sf"/>
</dbReference>
<accession>A0ABS7WPG3</accession>
<dbReference type="Gene3D" id="1.10.10.10">
    <property type="entry name" value="Winged helix-like DNA-binding domain superfamily/Winged helix DNA-binding domain"/>
    <property type="match status" value="1"/>
</dbReference>
<reference evidence="1 2" key="1">
    <citation type="submission" date="2020-07" db="EMBL/GenBank/DDBJ databases">
        <title>Transfer of Campylobacter canadensis to the novel genus Avispirillum gen. nov., that also includes two novel species recovered from migratory waterfowl: Avispirillum anseris sp. nov. and Avispirillum brantae sp. nov.</title>
        <authorList>
            <person name="Miller W.G."/>
            <person name="Chapman M.H."/>
            <person name="Yee E."/>
            <person name="Inglis G.D."/>
        </authorList>
    </citation>
    <scope>NUCLEOTIDE SEQUENCE [LARGE SCALE GENOMIC DNA]</scope>
    <source>
        <strain evidence="1 2">L283</strain>
    </source>
</reference>
<gene>
    <name evidence="1" type="ORF">AVCANL283_00790</name>
</gene>
<dbReference type="SUPFAM" id="SSF46785">
    <property type="entry name" value="Winged helix' DNA-binding domain"/>
    <property type="match status" value="1"/>
</dbReference>
<organism evidence="1 2">
    <name type="scientific">Campylobacter canadensis</name>
    <dbReference type="NCBI Taxonomy" id="449520"/>
    <lineage>
        <taxon>Bacteria</taxon>
        <taxon>Pseudomonadati</taxon>
        <taxon>Campylobacterota</taxon>
        <taxon>Epsilonproteobacteria</taxon>
        <taxon>Campylobacterales</taxon>
        <taxon>Campylobacteraceae</taxon>
        <taxon>Campylobacter</taxon>
    </lineage>
</organism>